<keyword evidence="2" id="KW-1185">Reference proteome</keyword>
<reference evidence="1 2" key="1">
    <citation type="submission" date="2018-12" db="EMBL/GenBank/DDBJ databases">
        <title>Legionella sp,whole genome shotgun sequence.</title>
        <authorList>
            <person name="Wu H."/>
        </authorList>
    </citation>
    <scope>NUCLEOTIDE SEQUENCE [LARGE SCALE GENOMIC DNA]</scope>
    <source>
        <strain evidence="2">km714</strain>
    </source>
</reference>
<dbReference type="Proteomes" id="UP000288012">
    <property type="component" value="Unassembled WGS sequence"/>
</dbReference>
<dbReference type="InterPro" id="IPR017703">
    <property type="entry name" value="YgfZ/GCV_T_CS"/>
</dbReference>
<dbReference type="RefSeq" id="WP_127111139.1">
    <property type="nucleotide sequence ID" value="NZ_RZGR01000007.1"/>
</dbReference>
<dbReference type="SUPFAM" id="SSF103025">
    <property type="entry name" value="Folate-binding domain"/>
    <property type="match status" value="1"/>
</dbReference>
<dbReference type="InterPro" id="IPR045179">
    <property type="entry name" value="YgfZ/GcvT"/>
</dbReference>
<dbReference type="AlphaFoldDB" id="A0A433JKN7"/>
<name>A0A433JKN7_9GAMM</name>
<evidence type="ECO:0000313" key="2">
    <source>
        <dbReference type="Proteomes" id="UP000288012"/>
    </source>
</evidence>
<sequence length="346" mass="39167">MTNSHKAGNATLTIFEQQTVAFAMVYINNRALTVFSPLAEELKFSPGKNYLFDLSYLHIMKVNGIQAETFLQGQLTCDVRQVTAQQMQPGASCDLKGRVVTLLDVVNWHGLHLILPADLFKTVQGALAKVALFSKVNLEDAELMHAFGFYHQNPADPIPFNIQLPGERLHMTQTESYCCYSLGNGLYIFLLNHNEAELISSLFKAQHQWRGSLAWHFLQLQHRQFEIYPESSGLFLPQRLGLQYSGHISFNKGCYKGQEIIARMHYRSKPKHEMKLFQITVDPSLLQSGKKLWTEDGKSEIGEIVDFCPTADGKFLVLGSVVFEHPDMVLLAETQISVRLLPYDET</sequence>
<comment type="caution">
    <text evidence="1">The sequence shown here is derived from an EMBL/GenBank/DDBJ whole genome shotgun (WGS) entry which is preliminary data.</text>
</comment>
<dbReference type="Gene3D" id="3.30.70.1400">
    <property type="entry name" value="Aminomethyltransferase beta-barrel domains"/>
    <property type="match status" value="1"/>
</dbReference>
<dbReference type="PANTHER" id="PTHR22602">
    <property type="entry name" value="TRANSFERASE CAF17, MITOCHONDRIAL-RELATED"/>
    <property type="match status" value="1"/>
</dbReference>
<accession>A0A433JKN7</accession>
<dbReference type="PANTHER" id="PTHR22602:SF0">
    <property type="entry name" value="TRANSFERASE CAF17, MITOCHONDRIAL-RELATED"/>
    <property type="match status" value="1"/>
</dbReference>
<protein>
    <submittedName>
        <fullName evidence="1">Folate-binding protein YgfZ</fullName>
    </submittedName>
</protein>
<gene>
    <name evidence="1" type="ORF">EKM59_03435</name>
</gene>
<dbReference type="GO" id="GO:0016226">
    <property type="term" value="P:iron-sulfur cluster assembly"/>
    <property type="evidence" value="ECO:0007669"/>
    <property type="project" value="TreeGrafter"/>
</dbReference>
<dbReference type="NCBIfam" id="TIGR03317">
    <property type="entry name" value="ygfZ_signature"/>
    <property type="match status" value="1"/>
</dbReference>
<organism evidence="1 2">
    <name type="scientific">Legionella septentrionalis</name>
    <dbReference type="NCBI Taxonomy" id="2498109"/>
    <lineage>
        <taxon>Bacteria</taxon>
        <taxon>Pseudomonadati</taxon>
        <taxon>Pseudomonadota</taxon>
        <taxon>Gammaproteobacteria</taxon>
        <taxon>Legionellales</taxon>
        <taxon>Legionellaceae</taxon>
        <taxon>Legionella</taxon>
    </lineage>
</organism>
<dbReference type="Gene3D" id="3.30.70.1630">
    <property type="match status" value="1"/>
</dbReference>
<evidence type="ECO:0000313" key="1">
    <source>
        <dbReference type="EMBL" id="RUQ89464.1"/>
    </source>
</evidence>
<dbReference type="EMBL" id="RZGR01000007">
    <property type="protein sequence ID" value="RUQ89464.1"/>
    <property type="molecule type" value="Genomic_DNA"/>
</dbReference>
<dbReference type="Gene3D" id="2.40.30.160">
    <property type="match status" value="1"/>
</dbReference>
<proteinExistence type="predicted"/>